<dbReference type="Gene3D" id="3.40.50.300">
    <property type="entry name" value="P-loop containing nucleotide triphosphate hydrolases"/>
    <property type="match status" value="1"/>
</dbReference>
<evidence type="ECO:0000256" key="4">
    <source>
        <dbReference type="ARBA" id="ARBA00022840"/>
    </source>
</evidence>
<keyword evidence="1" id="KW-0547">Nucleotide-binding</keyword>
<keyword evidence="2" id="KW-0378">Hydrolase</keyword>
<feature type="domain" description="UvrD-like helicase C-terminal" evidence="6">
    <location>
        <begin position="150"/>
        <end position="226"/>
    </location>
</feature>
<evidence type="ECO:0000256" key="1">
    <source>
        <dbReference type="ARBA" id="ARBA00022741"/>
    </source>
</evidence>
<dbReference type="GO" id="GO:0043138">
    <property type="term" value="F:3'-5' DNA helicase activity"/>
    <property type="evidence" value="ECO:0007669"/>
    <property type="project" value="TreeGrafter"/>
</dbReference>
<dbReference type="OrthoDB" id="9806690at2"/>
<dbReference type="PANTHER" id="PTHR11070">
    <property type="entry name" value="UVRD / RECB / PCRA DNA HELICASE FAMILY MEMBER"/>
    <property type="match status" value="1"/>
</dbReference>
<dbReference type="AlphaFoldDB" id="A0A431VH14"/>
<organism evidence="7 8">
    <name type="scientific">Deinococcus radiophilus</name>
    <dbReference type="NCBI Taxonomy" id="32062"/>
    <lineage>
        <taxon>Bacteria</taxon>
        <taxon>Thermotogati</taxon>
        <taxon>Deinococcota</taxon>
        <taxon>Deinococci</taxon>
        <taxon>Deinococcales</taxon>
        <taxon>Deinococcaceae</taxon>
        <taxon>Deinococcus</taxon>
    </lineage>
</organism>
<keyword evidence="4" id="KW-0067">ATP-binding</keyword>
<dbReference type="Proteomes" id="UP000277766">
    <property type="component" value="Unassembled WGS sequence"/>
</dbReference>
<keyword evidence="3 7" id="KW-0347">Helicase</keyword>
<feature type="compositionally biased region" description="Basic residues" evidence="5">
    <location>
        <begin position="1"/>
        <end position="10"/>
    </location>
</feature>
<evidence type="ECO:0000256" key="3">
    <source>
        <dbReference type="ARBA" id="ARBA00022806"/>
    </source>
</evidence>
<accession>A0A431VH14</accession>
<feature type="region of interest" description="Disordered" evidence="5">
    <location>
        <begin position="1"/>
        <end position="22"/>
    </location>
</feature>
<dbReference type="GO" id="GO:0000725">
    <property type="term" value="P:recombinational repair"/>
    <property type="evidence" value="ECO:0007669"/>
    <property type="project" value="TreeGrafter"/>
</dbReference>
<feature type="region of interest" description="Disordered" evidence="5">
    <location>
        <begin position="302"/>
        <end position="326"/>
    </location>
</feature>
<evidence type="ECO:0000313" key="7">
    <source>
        <dbReference type="EMBL" id="RTR19237.1"/>
    </source>
</evidence>
<dbReference type="SUPFAM" id="SSF52540">
    <property type="entry name" value="P-loop containing nucleoside triphosphate hydrolases"/>
    <property type="match status" value="1"/>
</dbReference>
<dbReference type="Pfam" id="PF13361">
    <property type="entry name" value="UvrD_C"/>
    <property type="match status" value="1"/>
</dbReference>
<dbReference type="GO" id="GO:0003677">
    <property type="term" value="F:DNA binding"/>
    <property type="evidence" value="ECO:0007669"/>
    <property type="project" value="InterPro"/>
</dbReference>
<proteinExistence type="predicted"/>
<evidence type="ECO:0000259" key="6">
    <source>
        <dbReference type="Pfam" id="PF13361"/>
    </source>
</evidence>
<dbReference type="PANTHER" id="PTHR11070:SF2">
    <property type="entry name" value="ATP-DEPENDENT DNA HELICASE SRS2"/>
    <property type="match status" value="1"/>
</dbReference>
<dbReference type="EMBL" id="RXPE01000060">
    <property type="protein sequence ID" value="RTR19237.1"/>
    <property type="molecule type" value="Genomic_DNA"/>
</dbReference>
<comment type="caution">
    <text evidence="7">The sequence shown here is derived from an EMBL/GenBank/DDBJ whole genome shotgun (WGS) entry which is preliminary data.</text>
</comment>
<gene>
    <name evidence="7" type="ORF">EJ104_13475</name>
</gene>
<evidence type="ECO:0000256" key="5">
    <source>
        <dbReference type="SAM" id="MobiDB-lite"/>
    </source>
</evidence>
<name>A0A431VH14_9DEIO</name>
<reference evidence="7 8" key="1">
    <citation type="submission" date="2018-12" db="EMBL/GenBank/DDBJ databases">
        <title>Deinococcus radiophilus ATCC 27603 genome sequencing and assembly.</title>
        <authorList>
            <person name="Maclea K.S."/>
            <person name="Maynard C.R."/>
        </authorList>
    </citation>
    <scope>NUCLEOTIDE SEQUENCE [LARGE SCALE GENOMIC DNA]</scope>
    <source>
        <strain evidence="7 8">ATCC 27603</strain>
    </source>
</reference>
<dbReference type="InterPro" id="IPR014017">
    <property type="entry name" value="DNA_helicase_UvrD-like_C"/>
</dbReference>
<evidence type="ECO:0000313" key="8">
    <source>
        <dbReference type="Proteomes" id="UP000277766"/>
    </source>
</evidence>
<dbReference type="GO" id="GO:0005524">
    <property type="term" value="F:ATP binding"/>
    <property type="evidence" value="ECO:0007669"/>
    <property type="project" value="UniProtKB-KW"/>
</dbReference>
<dbReference type="InterPro" id="IPR027417">
    <property type="entry name" value="P-loop_NTPase"/>
</dbReference>
<dbReference type="GO" id="GO:0016787">
    <property type="term" value="F:hydrolase activity"/>
    <property type="evidence" value="ECO:0007669"/>
    <property type="project" value="UniProtKB-KW"/>
</dbReference>
<keyword evidence="8" id="KW-1185">Reference proteome</keyword>
<sequence length="352" mass="40382">MPHPPKKWGRCGRISRTTTKPPLPYHPLSLLLPAHDGEDEQEQLTAEQTWLDQAWVCGIGREEFSQAMQAGGFHASKTFDKTILAEVLRWWEILDDIHRRVAGSDKYRNSPGNLPRFLDLELQRLPELSREEKFTKASNFMPWPLTADFVQTMHGAKGLEWDHVIVVVSNELDSHNKGYRQYWSPDGQFVRGRWQPAADTDHSAPEEARLRYVALSRAQESLVLLYEPSVAVVKTPTDAIPGCGAPMQRAADTFRNLDREQEYTSSPEIRNLLLDRWWNTAPDTPPPFPLTEDEQAFWSTQQAETQEPREVRPSMYIRPSEQADMTPMDFEAAISTVLDDGWETKALRTERD</sequence>
<protein>
    <submittedName>
        <fullName evidence="7">ATP-dependent helicase</fullName>
    </submittedName>
</protein>
<dbReference type="InterPro" id="IPR000212">
    <property type="entry name" value="DNA_helicase_UvrD/REP"/>
</dbReference>
<evidence type="ECO:0000256" key="2">
    <source>
        <dbReference type="ARBA" id="ARBA00022801"/>
    </source>
</evidence>